<dbReference type="GO" id="GO:0006401">
    <property type="term" value="P:RNA catabolic process"/>
    <property type="evidence" value="ECO:0007669"/>
    <property type="project" value="InterPro"/>
</dbReference>
<dbReference type="EMBL" id="MCGN01000003">
    <property type="protein sequence ID" value="ORY99199.1"/>
    <property type="molecule type" value="Genomic_DNA"/>
</dbReference>
<organism evidence="1 2">
    <name type="scientific">Syncephalastrum racemosum</name>
    <name type="common">Filamentous fungus</name>
    <dbReference type="NCBI Taxonomy" id="13706"/>
    <lineage>
        <taxon>Eukaryota</taxon>
        <taxon>Fungi</taxon>
        <taxon>Fungi incertae sedis</taxon>
        <taxon>Mucoromycota</taxon>
        <taxon>Mucoromycotina</taxon>
        <taxon>Mucoromycetes</taxon>
        <taxon>Mucorales</taxon>
        <taxon>Syncephalastraceae</taxon>
        <taxon>Syncephalastrum</taxon>
    </lineage>
</organism>
<proteinExistence type="predicted"/>
<keyword evidence="2" id="KW-1185">Reference proteome</keyword>
<dbReference type="Proteomes" id="UP000242180">
    <property type="component" value="Unassembled WGS sequence"/>
</dbReference>
<dbReference type="OrthoDB" id="6222486at2759"/>
<dbReference type="STRING" id="13706.A0A1X2HJH6"/>
<dbReference type="Gene3D" id="2.40.128.680">
    <property type="match status" value="1"/>
</dbReference>
<reference evidence="1 2" key="1">
    <citation type="submission" date="2016-07" db="EMBL/GenBank/DDBJ databases">
        <title>Pervasive Adenine N6-methylation of Active Genes in Fungi.</title>
        <authorList>
            <consortium name="DOE Joint Genome Institute"/>
            <person name="Mondo S.J."/>
            <person name="Dannebaum R.O."/>
            <person name="Kuo R.C."/>
            <person name="Labutti K."/>
            <person name="Haridas S."/>
            <person name="Kuo A."/>
            <person name="Salamov A."/>
            <person name="Ahrendt S.R."/>
            <person name="Lipzen A."/>
            <person name="Sullivan W."/>
            <person name="Andreopoulos W.B."/>
            <person name="Clum A."/>
            <person name="Lindquist E."/>
            <person name="Daum C."/>
            <person name="Ramamoorthy G.K."/>
            <person name="Gryganskyi A."/>
            <person name="Culley D."/>
            <person name="Magnuson J.K."/>
            <person name="James T.Y."/>
            <person name="O'Malley M.A."/>
            <person name="Stajich J.E."/>
            <person name="Spatafora J.W."/>
            <person name="Visel A."/>
            <person name="Grigoriev I.V."/>
        </authorList>
    </citation>
    <scope>NUCLEOTIDE SEQUENCE [LARGE SCALE GENOMIC DNA]</scope>
    <source>
        <strain evidence="1 2">NRRL 2496</strain>
    </source>
</reference>
<dbReference type="InterPro" id="IPR013924">
    <property type="entry name" value="RNase_H2_suC"/>
</dbReference>
<protein>
    <submittedName>
        <fullName evidence="1">Uncharacterized protein</fullName>
    </submittedName>
</protein>
<evidence type="ECO:0000313" key="2">
    <source>
        <dbReference type="Proteomes" id="UP000242180"/>
    </source>
</evidence>
<dbReference type="OMA" id="WKKDTAP"/>
<dbReference type="AlphaFoldDB" id="A0A1X2HJH6"/>
<accession>A0A1X2HJH6</accession>
<comment type="caution">
    <text evidence="1">The sequence shown here is derived from an EMBL/GenBank/DDBJ whole genome shotgun (WGS) entry which is preliminary data.</text>
</comment>
<sequence>MTQDESIPQAHLFPFGSVQEGPTNAKQYLQIQPSTHLDHLHPGKKTYQTLLHGRQLYGRHHDIGSRQGHVWRQLDEDENTLQKTNTQVQTFVLWKKDNAPEQDARIDALTHWLDIADAIHEPIPTH</sequence>
<dbReference type="Pfam" id="PF08615">
    <property type="entry name" value="RNase_H2_suC"/>
    <property type="match status" value="1"/>
</dbReference>
<evidence type="ECO:0000313" key="1">
    <source>
        <dbReference type="EMBL" id="ORY99199.1"/>
    </source>
</evidence>
<dbReference type="GO" id="GO:0032299">
    <property type="term" value="C:ribonuclease H2 complex"/>
    <property type="evidence" value="ECO:0007669"/>
    <property type="project" value="InterPro"/>
</dbReference>
<dbReference type="InParanoid" id="A0A1X2HJH6"/>
<gene>
    <name evidence="1" type="ORF">BCR43DRAFT_435414</name>
</gene>
<name>A0A1X2HJH6_SYNRA</name>